<dbReference type="OrthoDB" id="21449at2759"/>
<dbReference type="Proteomes" id="UP000701801">
    <property type="component" value="Unassembled WGS sequence"/>
</dbReference>
<evidence type="ECO:0000256" key="3">
    <source>
        <dbReference type="SAM" id="MobiDB-lite"/>
    </source>
</evidence>
<dbReference type="Pfam" id="PF00651">
    <property type="entry name" value="BTB"/>
    <property type="match status" value="1"/>
</dbReference>
<evidence type="ECO:0000259" key="5">
    <source>
        <dbReference type="PROSITE" id="PS50097"/>
    </source>
</evidence>
<accession>A0A9N9Q4M0</accession>
<dbReference type="Gene3D" id="3.30.710.10">
    <property type="entry name" value="Potassium Channel Kv1.1, Chain A"/>
    <property type="match status" value="1"/>
</dbReference>
<sequence>MDPLIEKTPATEAAAEPPVEVSTTVSWHDPHPIFVIIMVGKDEVPFGIQKDLLCARSPFFREHFSQKGEENKVEHIVKLPDTNAEIFGCFQNFLYTGHVYDSVAGRAIPEYPQLMGVWKLAMHLKVAPLRVAVLKVMAERRQRTRLIPGTELLKQAWEETEEGSDLRQMLIKWAAEHMRSSPEARNAFAKSLPQEILSELVIVMSDLPATPTFVPQAINKHPHLPQPNEAEELSYQSPYQSSYGQPAPKRARKSESISVANGEGVYEVKSSAKKAARKSEALVRQPKVRMTNNSASSAPVPMDADHELAFCRDLITRMLSGPGFWTRLVGPFKDPVDPDVHKAPNYFDVVKRPMDLKTIKAKMDRNEYKTAAGFEADIRLIFKNCFEYWTPDDRVFRDCEKFEEYFNEKWSNRDKWVISGVKSELLD</sequence>
<feature type="compositionally biased region" description="Low complexity" evidence="3">
    <location>
        <begin position="234"/>
        <end position="248"/>
    </location>
</feature>
<evidence type="ECO:0000259" key="4">
    <source>
        <dbReference type="PROSITE" id="PS50014"/>
    </source>
</evidence>
<dbReference type="GO" id="GO:0006355">
    <property type="term" value="P:regulation of DNA-templated transcription"/>
    <property type="evidence" value="ECO:0007669"/>
    <property type="project" value="TreeGrafter"/>
</dbReference>
<evidence type="ECO:0000313" key="7">
    <source>
        <dbReference type="Proteomes" id="UP000701801"/>
    </source>
</evidence>
<dbReference type="AlphaFoldDB" id="A0A9N9Q4M0"/>
<dbReference type="InterPro" id="IPR011333">
    <property type="entry name" value="SKP1/BTB/POZ_sf"/>
</dbReference>
<dbReference type="SMART" id="SM00297">
    <property type="entry name" value="BROMO"/>
    <property type="match status" value="1"/>
</dbReference>
<dbReference type="GO" id="GO:0000785">
    <property type="term" value="C:chromatin"/>
    <property type="evidence" value="ECO:0007669"/>
    <property type="project" value="TreeGrafter"/>
</dbReference>
<evidence type="ECO:0000313" key="6">
    <source>
        <dbReference type="EMBL" id="CAG8973381.1"/>
    </source>
</evidence>
<dbReference type="SUPFAM" id="SSF47370">
    <property type="entry name" value="Bromodomain"/>
    <property type="match status" value="1"/>
</dbReference>
<reference evidence="6" key="1">
    <citation type="submission" date="2021-07" db="EMBL/GenBank/DDBJ databases">
        <authorList>
            <person name="Durling M."/>
        </authorList>
    </citation>
    <scope>NUCLEOTIDE SEQUENCE</scope>
</reference>
<dbReference type="InterPro" id="IPR036427">
    <property type="entry name" value="Bromodomain-like_sf"/>
</dbReference>
<feature type="compositionally biased region" description="Low complexity" evidence="3">
    <location>
        <begin position="8"/>
        <end position="21"/>
    </location>
</feature>
<dbReference type="PROSITE" id="PS50014">
    <property type="entry name" value="BROMODOMAIN_2"/>
    <property type="match status" value="1"/>
</dbReference>
<dbReference type="CDD" id="cd18186">
    <property type="entry name" value="BTB_POZ_ZBTB_KLHL-like"/>
    <property type="match status" value="1"/>
</dbReference>
<dbReference type="InterPro" id="IPR001487">
    <property type="entry name" value="Bromodomain"/>
</dbReference>
<feature type="region of interest" description="Disordered" evidence="3">
    <location>
        <begin position="214"/>
        <end position="256"/>
    </location>
</feature>
<comment type="caution">
    <text evidence="6">The sequence shown here is derived from an EMBL/GenBank/DDBJ whole genome shotgun (WGS) entry which is preliminary data.</text>
</comment>
<feature type="domain" description="BTB" evidence="5">
    <location>
        <begin position="35"/>
        <end position="99"/>
    </location>
</feature>
<dbReference type="EMBL" id="CAJVRM010000068">
    <property type="protein sequence ID" value="CAG8973381.1"/>
    <property type="molecule type" value="Genomic_DNA"/>
</dbReference>
<proteinExistence type="predicted"/>
<dbReference type="PANTHER" id="PTHR22880">
    <property type="entry name" value="FALZ-RELATED BROMODOMAIN-CONTAINING PROTEINS"/>
    <property type="match status" value="1"/>
</dbReference>
<dbReference type="PANTHER" id="PTHR22880:SF225">
    <property type="entry name" value="BROMODOMAIN-CONTAINING PROTEIN BET-1-RELATED"/>
    <property type="match status" value="1"/>
</dbReference>
<organism evidence="6 7">
    <name type="scientific">Hymenoscyphus albidus</name>
    <dbReference type="NCBI Taxonomy" id="595503"/>
    <lineage>
        <taxon>Eukaryota</taxon>
        <taxon>Fungi</taxon>
        <taxon>Dikarya</taxon>
        <taxon>Ascomycota</taxon>
        <taxon>Pezizomycotina</taxon>
        <taxon>Leotiomycetes</taxon>
        <taxon>Helotiales</taxon>
        <taxon>Helotiaceae</taxon>
        <taxon>Hymenoscyphus</taxon>
    </lineage>
</organism>
<dbReference type="PRINTS" id="PR00503">
    <property type="entry name" value="BROMODOMAIN"/>
</dbReference>
<dbReference type="SUPFAM" id="SSF54695">
    <property type="entry name" value="POZ domain"/>
    <property type="match status" value="1"/>
</dbReference>
<dbReference type="InterPro" id="IPR000210">
    <property type="entry name" value="BTB/POZ_dom"/>
</dbReference>
<keyword evidence="7" id="KW-1185">Reference proteome</keyword>
<protein>
    <submittedName>
        <fullName evidence="6">Uncharacterized protein</fullName>
    </submittedName>
</protein>
<feature type="domain" description="Bromo" evidence="4">
    <location>
        <begin position="331"/>
        <end position="396"/>
    </location>
</feature>
<gene>
    <name evidence="6" type="ORF">HYALB_00000144</name>
</gene>
<keyword evidence="1 2" id="KW-0103">Bromodomain</keyword>
<name>A0A9N9Q4M0_9HELO</name>
<dbReference type="GO" id="GO:0006338">
    <property type="term" value="P:chromatin remodeling"/>
    <property type="evidence" value="ECO:0007669"/>
    <property type="project" value="TreeGrafter"/>
</dbReference>
<dbReference type="InterPro" id="IPR050935">
    <property type="entry name" value="Bromo_chromatin_reader"/>
</dbReference>
<feature type="region of interest" description="Disordered" evidence="3">
    <location>
        <begin position="1"/>
        <end position="22"/>
    </location>
</feature>
<evidence type="ECO:0000256" key="1">
    <source>
        <dbReference type="ARBA" id="ARBA00023117"/>
    </source>
</evidence>
<dbReference type="Gene3D" id="1.20.920.10">
    <property type="entry name" value="Bromodomain-like"/>
    <property type="match status" value="1"/>
</dbReference>
<dbReference type="PROSITE" id="PS50097">
    <property type="entry name" value="BTB"/>
    <property type="match status" value="1"/>
</dbReference>
<dbReference type="Pfam" id="PF00439">
    <property type="entry name" value="Bromodomain"/>
    <property type="match status" value="1"/>
</dbReference>
<evidence type="ECO:0000256" key="2">
    <source>
        <dbReference type="PROSITE-ProRule" id="PRU00035"/>
    </source>
</evidence>
<dbReference type="GO" id="GO:0005634">
    <property type="term" value="C:nucleus"/>
    <property type="evidence" value="ECO:0007669"/>
    <property type="project" value="TreeGrafter"/>
</dbReference>